<dbReference type="OrthoDB" id="2322499at2759"/>
<feature type="domain" description="DUF7892" evidence="2">
    <location>
        <begin position="758"/>
        <end position="915"/>
    </location>
</feature>
<feature type="compositionally biased region" description="Low complexity" evidence="1">
    <location>
        <begin position="10"/>
        <end position="25"/>
    </location>
</feature>
<dbReference type="Proteomes" id="UP000799441">
    <property type="component" value="Unassembled WGS sequence"/>
</dbReference>
<dbReference type="SUPFAM" id="SSF81383">
    <property type="entry name" value="F-box domain"/>
    <property type="match status" value="1"/>
</dbReference>
<name>A0A9P4QGD8_9PEZI</name>
<gene>
    <name evidence="3" type="ORF">K431DRAFT_309982</name>
</gene>
<feature type="compositionally biased region" description="Polar residues" evidence="1">
    <location>
        <begin position="1068"/>
        <end position="1079"/>
    </location>
</feature>
<comment type="caution">
    <text evidence="3">The sequence shown here is derived from an EMBL/GenBank/DDBJ whole genome shotgun (WGS) entry which is preliminary data.</text>
</comment>
<dbReference type="AlphaFoldDB" id="A0A9P4QGD8"/>
<protein>
    <recommendedName>
        <fullName evidence="2">DUF7892 domain-containing protein</fullName>
    </recommendedName>
</protein>
<feature type="region of interest" description="Disordered" evidence="1">
    <location>
        <begin position="1019"/>
        <end position="1048"/>
    </location>
</feature>
<feature type="region of interest" description="Disordered" evidence="1">
    <location>
        <begin position="394"/>
        <end position="416"/>
    </location>
</feature>
<evidence type="ECO:0000313" key="3">
    <source>
        <dbReference type="EMBL" id="KAF2724406.1"/>
    </source>
</evidence>
<feature type="region of interest" description="Disordered" evidence="1">
    <location>
        <begin position="688"/>
        <end position="759"/>
    </location>
</feature>
<feature type="compositionally biased region" description="Acidic residues" evidence="1">
    <location>
        <begin position="55"/>
        <end position="69"/>
    </location>
</feature>
<reference evidence="3" key="1">
    <citation type="journal article" date="2020" name="Stud. Mycol.">
        <title>101 Dothideomycetes genomes: a test case for predicting lifestyles and emergence of pathogens.</title>
        <authorList>
            <person name="Haridas S."/>
            <person name="Albert R."/>
            <person name="Binder M."/>
            <person name="Bloem J."/>
            <person name="Labutti K."/>
            <person name="Salamov A."/>
            <person name="Andreopoulos B."/>
            <person name="Baker S."/>
            <person name="Barry K."/>
            <person name="Bills G."/>
            <person name="Bluhm B."/>
            <person name="Cannon C."/>
            <person name="Castanera R."/>
            <person name="Culley D."/>
            <person name="Daum C."/>
            <person name="Ezra D."/>
            <person name="Gonzalez J."/>
            <person name="Henrissat B."/>
            <person name="Kuo A."/>
            <person name="Liang C."/>
            <person name="Lipzen A."/>
            <person name="Lutzoni F."/>
            <person name="Magnuson J."/>
            <person name="Mondo S."/>
            <person name="Nolan M."/>
            <person name="Ohm R."/>
            <person name="Pangilinan J."/>
            <person name="Park H.-J."/>
            <person name="Ramirez L."/>
            <person name="Alfaro M."/>
            <person name="Sun H."/>
            <person name="Tritt A."/>
            <person name="Yoshinaga Y."/>
            <person name="Zwiers L.-H."/>
            <person name="Turgeon B."/>
            <person name="Goodwin S."/>
            <person name="Spatafora J."/>
            <person name="Crous P."/>
            <person name="Grigoriev I."/>
        </authorList>
    </citation>
    <scope>NUCLEOTIDE SEQUENCE</scope>
    <source>
        <strain evidence="3">CBS 116435</strain>
    </source>
</reference>
<evidence type="ECO:0000256" key="1">
    <source>
        <dbReference type="SAM" id="MobiDB-lite"/>
    </source>
</evidence>
<dbReference type="Pfam" id="PF25422">
    <property type="entry name" value="DUF7892"/>
    <property type="match status" value="1"/>
</dbReference>
<evidence type="ECO:0000259" key="2">
    <source>
        <dbReference type="Pfam" id="PF25422"/>
    </source>
</evidence>
<feature type="compositionally biased region" description="Basic and acidic residues" evidence="1">
    <location>
        <begin position="94"/>
        <end position="112"/>
    </location>
</feature>
<dbReference type="EMBL" id="MU003771">
    <property type="protein sequence ID" value="KAF2724406.1"/>
    <property type="molecule type" value="Genomic_DNA"/>
</dbReference>
<evidence type="ECO:0000313" key="4">
    <source>
        <dbReference type="Proteomes" id="UP000799441"/>
    </source>
</evidence>
<organism evidence="3 4">
    <name type="scientific">Polychaeton citri CBS 116435</name>
    <dbReference type="NCBI Taxonomy" id="1314669"/>
    <lineage>
        <taxon>Eukaryota</taxon>
        <taxon>Fungi</taxon>
        <taxon>Dikarya</taxon>
        <taxon>Ascomycota</taxon>
        <taxon>Pezizomycotina</taxon>
        <taxon>Dothideomycetes</taxon>
        <taxon>Dothideomycetidae</taxon>
        <taxon>Capnodiales</taxon>
        <taxon>Capnodiaceae</taxon>
        <taxon>Polychaeton</taxon>
    </lineage>
</organism>
<proteinExistence type="predicted"/>
<feature type="compositionally biased region" description="Basic and acidic residues" evidence="1">
    <location>
        <begin position="37"/>
        <end position="49"/>
    </location>
</feature>
<sequence length="1203" mass="133004">MDGLNGRNGSRSASSSSDFYDSEPSNLAPKAGAMRPLEQHRVQDAHSGDQSDGNSSDEMEISSDEDSEAEVFMKPEVPIHRGHVPLSGQKRKASPREEADPANGHRPDEPSKRPKLYTARPVAGEGTKCGQVDLSDALWQQIFLRLSPAMLSRSIRVCRRFQRLLTQSQGELSTGRKPKDPFDAPPARVLDDETIWSSSRKACFPHLPRPLNGFSEHEMIKLVAGQACQFCQKLPAHLQHTDPKTPGPGLSGVRILWLFGVRICGTCLEKRTVLDIDLHKDFPRAAEIRLGLPFAFRTPALHIIPRPSDNSLRANKIYYREHASKLQKELEEAEAYGEGAAEEWKKGLAKIRADAEADALKWEAWEKVQGPEAALSDVLQSYDTSSFPHIFTAAGSEGKSTDTLREPSPNGHIAPAAISHTPASRELPQHSPAQRHLRSEQDLHEARLLREMGFTNRCLKLKDPIEPSIMRRMPVFRNAMQMIKPLDDQEWEALKPAFLDQRHAAAEEEYRYMMRQAALAANVPDTSFRIEGPQRPIKDHAYNDAQAPLRSKLAEWADEFLNLHTDRGCIPQLAVDCILFVQRKYVEDRNSQQTKPKIMAGAVFSPAPLNDPILSLDNMKWLHANKLKSLENGEKKWFVCVECDSNEPIWLSFESLLQHFNAKHTSGFGDDRGAIDWRNAHWPDEPPFITDPAKYLKDSHRSNHSRKHRDNGQNLPLLSDSPYFSSIKRERKSSHSTGLSPAIPTLQQPKPKGPGHDQTRELEKISKDMLWAWNTLQGIHGIPECISVAAALHHSSHNRKGCPREDVTMDKIIDASSLYPNMALITELPVLACKCCITSQLAQSAGYRSYAGRIANAPIRNLGALMTHFTLAHLTQDSQLDWHTDMIELPETQLISELSVAPGMDGRKFALLIEAFPHAFPSVSVVTTNGSGKTVPIASKTATAPAISSLGNGGVINQVMQTSIEDQEALLAMSQSVRKKFEATAKNLEKKRKKRILATESNSVVQAPKPVIEDLSSYDTDLDRRDRTPSVGIPGPPSTTQTAAALSSAAPANSQVDIGAILAALQGHSVSSSTPQPREQQPPLMPARTPQYARQYAAPQGQDLQATLLPNTGVSESHHPVVYRQPLYTTVPSPAPVGLPPTAGYYHAPPRPQQPAPQYITDQYGRLLQLIPVDAAAAPAPAAPVEYSPQQYAGQQYGQFWPA</sequence>
<feature type="compositionally biased region" description="Low complexity" evidence="1">
    <location>
        <begin position="1038"/>
        <end position="1048"/>
    </location>
</feature>
<feature type="region of interest" description="Disordered" evidence="1">
    <location>
        <begin position="1068"/>
        <end position="1087"/>
    </location>
</feature>
<feature type="region of interest" description="Disordered" evidence="1">
    <location>
        <begin position="1"/>
        <end position="115"/>
    </location>
</feature>
<keyword evidence="4" id="KW-1185">Reference proteome</keyword>
<accession>A0A9P4QGD8</accession>
<dbReference type="InterPro" id="IPR057214">
    <property type="entry name" value="DUF7892"/>
</dbReference>
<dbReference type="InterPro" id="IPR036047">
    <property type="entry name" value="F-box-like_dom_sf"/>
</dbReference>